<comment type="similarity">
    <text evidence="7">Belongs to the binding-protein-dependent transport system permease family.</text>
</comment>
<feature type="transmembrane region" description="Helical" evidence="7">
    <location>
        <begin position="189"/>
        <end position="211"/>
    </location>
</feature>
<dbReference type="CDD" id="cd06261">
    <property type="entry name" value="TM_PBP2"/>
    <property type="match status" value="1"/>
</dbReference>
<dbReference type="InterPro" id="IPR000515">
    <property type="entry name" value="MetI-like"/>
</dbReference>
<reference evidence="9" key="1">
    <citation type="submission" date="2023-03" db="EMBL/GenBank/DDBJ databases">
        <title>Andean soil-derived lignocellulolytic bacterial consortium as a source of novel taxa and putative plastic-active enzymes.</title>
        <authorList>
            <person name="Diaz-Garcia L."/>
            <person name="Chuvochina M."/>
            <person name="Feuerriegel G."/>
            <person name="Bunk B."/>
            <person name="Sproer C."/>
            <person name="Streit W.R."/>
            <person name="Rodriguez L.M."/>
            <person name="Overmann J."/>
            <person name="Jimenez D.J."/>
        </authorList>
    </citation>
    <scope>NUCLEOTIDE SEQUENCE</scope>
    <source>
        <strain evidence="9">MAG 2441</strain>
    </source>
</reference>
<evidence type="ECO:0000256" key="4">
    <source>
        <dbReference type="ARBA" id="ARBA00022692"/>
    </source>
</evidence>
<keyword evidence="4 7" id="KW-0812">Transmembrane</keyword>
<evidence type="ECO:0000313" key="9">
    <source>
        <dbReference type="EMBL" id="WEK56262.1"/>
    </source>
</evidence>
<dbReference type="PANTHER" id="PTHR30193:SF1">
    <property type="entry name" value="ABC TRANSPORTER PERMEASE PROTEIN YESP-RELATED"/>
    <property type="match status" value="1"/>
</dbReference>
<comment type="subcellular location">
    <subcellularLocation>
        <location evidence="1 7">Cell membrane</location>
        <topology evidence="1 7">Multi-pass membrane protein</topology>
    </subcellularLocation>
</comment>
<keyword evidence="2 7" id="KW-0813">Transport</keyword>
<evidence type="ECO:0000256" key="1">
    <source>
        <dbReference type="ARBA" id="ARBA00004651"/>
    </source>
</evidence>
<keyword evidence="6 7" id="KW-0472">Membrane</keyword>
<feature type="transmembrane region" description="Helical" evidence="7">
    <location>
        <begin position="57"/>
        <end position="83"/>
    </location>
</feature>
<feature type="transmembrane region" description="Helical" evidence="7">
    <location>
        <begin position="253"/>
        <end position="271"/>
    </location>
</feature>
<dbReference type="AlphaFoldDB" id="A0AA95F234"/>
<dbReference type="GO" id="GO:0005886">
    <property type="term" value="C:plasma membrane"/>
    <property type="evidence" value="ECO:0007669"/>
    <property type="project" value="UniProtKB-SubCell"/>
</dbReference>
<feature type="domain" description="ABC transmembrane type-1" evidence="8">
    <location>
        <begin position="54"/>
        <end position="269"/>
    </location>
</feature>
<keyword evidence="5 7" id="KW-1133">Transmembrane helix</keyword>
<evidence type="ECO:0000256" key="6">
    <source>
        <dbReference type="ARBA" id="ARBA00023136"/>
    </source>
</evidence>
<feature type="transmembrane region" description="Helical" evidence="7">
    <location>
        <begin position="95"/>
        <end position="115"/>
    </location>
</feature>
<dbReference type="PANTHER" id="PTHR30193">
    <property type="entry name" value="ABC TRANSPORTER PERMEASE PROTEIN"/>
    <property type="match status" value="1"/>
</dbReference>
<proteinExistence type="inferred from homology"/>
<dbReference type="Pfam" id="PF00528">
    <property type="entry name" value="BPD_transp_1"/>
    <property type="match status" value="1"/>
</dbReference>
<evidence type="ECO:0000256" key="5">
    <source>
        <dbReference type="ARBA" id="ARBA00022989"/>
    </source>
</evidence>
<keyword evidence="10" id="KW-1185">Reference proteome</keyword>
<dbReference type="Proteomes" id="UP001178662">
    <property type="component" value="Chromosome"/>
</dbReference>
<dbReference type="InterPro" id="IPR035906">
    <property type="entry name" value="MetI-like_sf"/>
</dbReference>
<dbReference type="Gene3D" id="1.10.3720.10">
    <property type="entry name" value="MetI-like"/>
    <property type="match status" value="1"/>
</dbReference>
<dbReference type="SUPFAM" id="SSF161098">
    <property type="entry name" value="MetI-like"/>
    <property type="match status" value="1"/>
</dbReference>
<dbReference type="EMBL" id="CP119317">
    <property type="protein sequence ID" value="WEK56262.1"/>
    <property type="molecule type" value="Genomic_DNA"/>
</dbReference>
<dbReference type="InterPro" id="IPR051393">
    <property type="entry name" value="ABC_transporter_permease"/>
</dbReference>
<keyword evidence="3" id="KW-1003">Cell membrane</keyword>
<dbReference type="GO" id="GO:0055085">
    <property type="term" value="P:transmembrane transport"/>
    <property type="evidence" value="ECO:0007669"/>
    <property type="project" value="InterPro"/>
</dbReference>
<feature type="transmembrane region" description="Helical" evidence="7">
    <location>
        <begin position="144"/>
        <end position="168"/>
    </location>
</feature>
<accession>A0AA95F234</accession>
<name>A0AA95F234_9BACL</name>
<sequence length="283" mass="31642">MFTSPAVLGFILFAAGPMLASLVMSFTNYSVIGDVKFIGFDNYTRLFTGEAPFYFKSIMVTVYLVVLNVPLGIIGAFLVALLLNNKVRGWSILRLVYYIPTIVPIVASAMIWMWMMNPDFGLLNYLLEELHLPTSKWLFGEDSVIPSLVMMAVWSTGNIMVVFLAGLQGVPHHLFEAIEIDGGGTFRKLIHVTLPLMTPIIFFNAVMHMIASMQTFLQAYIITDGGPNNSSLFYVYYLYREAFTFQNIGGSTAMAWVLFVGIATMTGLAFLTSKKWVFYEGDD</sequence>
<evidence type="ECO:0000313" key="10">
    <source>
        <dbReference type="Proteomes" id="UP001178662"/>
    </source>
</evidence>
<organism evidence="9 10">
    <name type="scientific">Candidatus Cohnella colombiensis</name>
    <dbReference type="NCBI Taxonomy" id="3121368"/>
    <lineage>
        <taxon>Bacteria</taxon>
        <taxon>Bacillati</taxon>
        <taxon>Bacillota</taxon>
        <taxon>Bacilli</taxon>
        <taxon>Bacillales</taxon>
        <taxon>Paenibacillaceae</taxon>
        <taxon>Cohnella</taxon>
    </lineage>
</organism>
<gene>
    <name evidence="9" type="ORF">P0Y55_01450</name>
</gene>
<evidence type="ECO:0000256" key="3">
    <source>
        <dbReference type="ARBA" id="ARBA00022475"/>
    </source>
</evidence>
<dbReference type="PROSITE" id="PS50928">
    <property type="entry name" value="ABC_TM1"/>
    <property type="match status" value="1"/>
</dbReference>
<evidence type="ECO:0000256" key="7">
    <source>
        <dbReference type="RuleBase" id="RU363032"/>
    </source>
</evidence>
<evidence type="ECO:0000259" key="8">
    <source>
        <dbReference type="PROSITE" id="PS50928"/>
    </source>
</evidence>
<evidence type="ECO:0000256" key="2">
    <source>
        <dbReference type="ARBA" id="ARBA00022448"/>
    </source>
</evidence>
<protein>
    <submittedName>
        <fullName evidence="9">Sugar ABC transporter permease</fullName>
    </submittedName>
</protein>